<dbReference type="PANTHER" id="PTHR21198">
    <property type="entry name" value="GLUTAMATE RACEMASE"/>
    <property type="match status" value="1"/>
</dbReference>
<evidence type="ECO:0000256" key="7">
    <source>
        <dbReference type="HAMAP-Rule" id="MF_00258"/>
    </source>
</evidence>
<dbReference type="InterPro" id="IPR015942">
    <property type="entry name" value="Asp/Glu/hydantoin_racemase"/>
</dbReference>
<keyword evidence="6 7" id="KW-0961">Cell wall biogenesis/degradation</keyword>
<name>A0A8J3CP52_9BURK</name>
<feature type="binding site" evidence="7">
    <location>
        <begin position="213"/>
        <end position="214"/>
    </location>
    <ligand>
        <name>substrate</name>
    </ligand>
</feature>
<keyword evidence="5 7" id="KW-0413">Isomerase</keyword>
<reference evidence="8" key="2">
    <citation type="submission" date="2020-09" db="EMBL/GenBank/DDBJ databases">
        <authorList>
            <person name="Sun Q."/>
            <person name="Kim S."/>
        </authorList>
    </citation>
    <scope>NUCLEOTIDE SEQUENCE</scope>
    <source>
        <strain evidence="8">KCTC 32501</strain>
    </source>
</reference>
<dbReference type="Pfam" id="PF01177">
    <property type="entry name" value="Asp_Glu_race"/>
    <property type="match status" value="1"/>
</dbReference>
<dbReference type="SUPFAM" id="SSF53681">
    <property type="entry name" value="Aspartate/glutamate racemase"/>
    <property type="match status" value="2"/>
</dbReference>
<evidence type="ECO:0000256" key="5">
    <source>
        <dbReference type="ARBA" id="ARBA00023235"/>
    </source>
</evidence>
<evidence type="ECO:0000256" key="3">
    <source>
        <dbReference type="ARBA" id="ARBA00022960"/>
    </source>
</evidence>
<dbReference type="HAMAP" id="MF_00258">
    <property type="entry name" value="Glu_racemase"/>
    <property type="match status" value="1"/>
</dbReference>
<evidence type="ECO:0000313" key="8">
    <source>
        <dbReference type="EMBL" id="GHA76491.1"/>
    </source>
</evidence>
<evidence type="ECO:0000313" key="9">
    <source>
        <dbReference type="Proteomes" id="UP000614287"/>
    </source>
</evidence>
<dbReference type="PROSITE" id="PS00924">
    <property type="entry name" value="ASP_GLU_RACEMASE_2"/>
    <property type="match status" value="1"/>
</dbReference>
<comment type="similarity">
    <text evidence="7">Belongs to the aspartate/glutamate racemases family.</text>
</comment>
<dbReference type="NCBIfam" id="TIGR00067">
    <property type="entry name" value="glut_race"/>
    <property type="match status" value="1"/>
</dbReference>
<reference evidence="8" key="1">
    <citation type="journal article" date="2014" name="Int. J. Syst. Evol. Microbiol.">
        <title>Complete genome sequence of Corynebacterium casei LMG S-19264T (=DSM 44701T), isolated from a smear-ripened cheese.</title>
        <authorList>
            <consortium name="US DOE Joint Genome Institute (JGI-PGF)"/>
            <person name="Walter F."/>
            <person name="Albersmeier A."/>
            <person name="Kalinowski J."/>
            <person name="Ruckert C."/>
        </authorList>
    </citation>
    <scope>NUCLEOTIDE SEQUENCE</scope>
    <source>
        <strain evidence="8">KCTC 32501</strain>
    </source>
</reference>
<proteinExistence type="inferred from homology"/>
<dbReference type="InterPro" id="IPR018187">
    <property type="entry name" value="Asp/Glu_racemase_AS_1"/>
</dbReference>
<keyword evidence="9" id="KW-1185">Reference proteome</keyword>
<feature type="active site" description="Proton donor/acceptor" evidence="7">
    <location>
        <position position="98"/>
    </location>
</feature>
<evidence type="ECO:0000256" key="4">
    <source>
        <dbReference type="ARBA" id="ARBA00022984"/>
    </source>
</evidence>
<organism evidence="8 9">
    <name type="scientific">Formosimonas limnophila</name>
    <dbReference type="NCBI Taxonomy" id="1384487"/>
    <lineage>
        <taxon>Bacteria</taxon>
        <taxon>Pseudomonadati</taxon>
        <taxon>Pseudomonadota</taxon>
        <taxon>Betaproteobacteria</taxon>
        <taxon>Burkholderiales</taxon>
        <taxon>Burkholderiaceae</taxon>
        <taxon>Formosimonas</taxon>
    </lineage>
</organism>
<feature type="binding site" evidence="7">
    <location>
        <begin position="67"/>
        <end position="68"/>
    </location>
    <ligand>
        <name>substrate</name>
    </ligand>
</feature>
<accession>A0A8J3CP52</accession>
<feature type="binding site" evidence="7">
    <location>
        <begin position="35"/>
        <end position="36"/>
    </location>
    <ligand>
        <name>substrate</name>
    </ligand>
</feature>
<comment type="caution">
    <text evidence="8">The sequence shown here is derived from an EMBL/GenBank/DDBJ whole genome shotgun (WGS) entry which is preliminary data.</text>
</comment>
<evidence type="ECO:0000256" key="2">
    <source>
        <dbReference type="ARBA" id="ARBA00013090"/>
    </source>
</evidence>
<dbReference type="GO" id="GO:0071555">
    <property type="term" value="P:cell wall organization"/>
    <property type="evidence" value="ECO:0007669"/>
    <property type="project" value="UniProtKB-KW"/>
</dbReference>
<dbReference type="RefSeq" id="WP_189493521.1">
    <property type="nucleotide sequence ID" value="NZ_BMZG01000008.1"/>
</dbReference>
<comment type="catalytic activity">
    <reaction evidence="1 7">
        <text>L-glutamate = D-glutamate</text>
        <dbReference type="Rhea" id="RHEA:12813"/>
        <dbReference type="ChEBI" id="CHEBI:29985"/>
        <dbReference type="ChEBI" id="CHEBI:29986"/>
        <dbReference type="EC" id="5.1.1.3"/>
    </reaction>
</comment>
<dbReference type="InterPro" id="IPR033134">
    <property type="entry name" value="Asp/Glu_racemase_AS_2"/>
</dbReference>
<protein>
    <recommendedName>
        <fullName evidence="2 7">Glutamate racemase</fullName>
        <ecNumber evidence="2 7">5.1.1.3</ecNumber>
    </recommendedName>
</protein>
<dbReference type="GO" id="GO:0008881">
    <property type="term" value="F:glutamate racemase activity"/>
    <property type="evidence" value="ECO:0007669"/>
    <property type="project" value="UniProtKB-UniRule"/>
</dbReference>
<dbReference type="GO" id="GO:0008360">
    <property type="term" value="P:regulation of cell shape"/>
    <property type="evidence" value="ECO:0007669"/>
    <property type="project" value="UniProtKB-KW"/>
</dbReference>
<comment type="pathway">
    <text evidence="7">Cell wall biogenesis; peptidoglycan biosynthesis.</text>
</comment>
<comment type="function">
    <text evidence="7">Provides the (R)-glutamate required for cell wall biosynthesis.</text>
</comment>
<dbReference type="EMBL" id="BMZG01000008">
    <property type="protein sequence ID" value="GHA76491.1"/>
    <property type="molecule type" value="Genomic_DNA"/>
</dbReference>
<dbReference type="EC" id="5.1.1.3" evidence="2 7"/>
<evidence type="ECO:0000256" key="6">
    <source>
        <dbReference type="ARBA" id="ARBA00023316"/>
    </source>
</evidence>
<dbReference type="PROSITE" id="PS00923">
    <property type="entry name" value="ASP_GLU_RACEMASE_1"/>
    <property type="match status" value="1"/>
</dbReference>
<feature type="binding site" evidence="7">
    <location>
        <begin position="99"/>
        <end position="100"/>
    </location>
    <ligand>
        <name>substrate</name>
    </ligand>
</feature>
<dbReference type="Proteomes" id="UP000614287">
    <property type="component" value="Unassembled WGS sequence"/>
</dbReference>
<keyword evidence="3 7" id="KW-0133">Cell shape</keyword>
<evidence type="ECO:0000256" key="1">
    <source>
        <dbReference type="ARBA" id="ARBA00001602"/>
    </source>
</evidence>
<dbReference type="GO" id="GO:0009252">
    <property type="term" value="P:peptidoglycan biosynthetic process"/>
    <property type="evidence" value="ECO:0007669"/>
    <property type="project" value="UniProtKB-UniRule"/>
</dbReference>
<keyword evidence="4 7" id="KW-0573">Peptidoglycan synthesis</keyword>
<dbReference type="InterPro" id="IPR001920">
    <property type="entry name" value="Asp/Glu_race"/>
</dbReference>
<gene>
    <name evidence="7 8" type="primary">murI</name>
    <name evidence="8" type="ORF">GCM10009007_16940</name>
</gene>
<dbReference type="AlphaFoldDB" id="A0A8J3CP52"/>
<dbReference type="InterPro" id="IPR004391">
    <property type="entry name" value="Glu_race"/>
</dbReference>
<dbReference type="Gene3D" id="3.40.50.1860">
    <property type="match status" value="2"/>
</dbReference>
<sequence>MNTSQTNDISVVPHLRAADGPSLADSMDAPIGVFDSGIGGLSVWQHLRVTLPHEDFIYLADTANVPYGDKPQVWIQERMVRVVDWFLAQGCKAVVIACNTATAMAATYLRERYPHVFLVGLEPAIKPALSLTSNKKIAMLATARTVESEKYAALLERTVTPQLGIEVLSIACVGLADAIDAGQVDDERTLALIDQYLVAVKNMHADVVVLGCTHYPFVANHIRQRLSPEVKVIDSGAPVARYTKDILTARNGLNPKNTAGSSTWFATQLDDNAALRWRLLSGQSRVDVCLVKL</sequence>
<dbReference type="PANTHER" id="PTHR21198:SF2">
    <property type="entry name" value="GLUTAMATE RACEMASE"/>
    <property type="match status" value="1"/>
</dbReference>
<feature type="active site" description="Proton donor/acceptor" evidence="7">
    <location>
        <position position="212"/>
    </location>
</feature>
<dbReference type="UniPathway" id="UPA00219"/>